<name>A0A0B7BRQ9_9EUPU</name>
<organism evidence="2">
    <name type="scientific">Arion vulgaris</name>
    <dbReference type="NCBI Taxonomy" id="1028688"/>
    <lineage>
        <taxon>Eukaryota</taxon>
        <taxon>Metazoa</taxon>
        <taxon>Spiralia</taxon>
        <taxon>Lophotrochozoa</taxon>
        <taxon>Mollusca</taxon>
        <taxon>Gastropoda</taxon>
        <taxon>Heterobranchia</taxon>
        <taxon>Euthyneura</taxon>
        <taxon>Panpulmonata</taxon>
        <taxon>Eupulmonata</taxon>
        <taxon>Stylommatophora</taxon>
        <taxon>Helicina</taxon>
        <taxon>Arionoidea</taxon>
        <taxon>Arionidae</taxon>
        <taxon>Arion</taxon>
    </lineage>
</organism>
<dbReference type="Pfam" id="PF14529">
    <property type="entry name" value="Exo_endo_phos_2"/>
    <property type="match status" value="1"/>
</dbReference>
<dbReference type="PANTHER" id="PTHR23227:SF67">
    <property type="entry name" value="CRANIOFACIAL DEVELOPMENT PROTEIN 2-LIKE"/>
    <property type="match status" value="1"/>
</dbReference>
<evidence type="ECO:0000259" key="1">
    <source>
        <dbReference type="Pfam" id="PF14529"/>
    </source>
</evidence>
<protein>
    <recommendedName>
        <fullName evidence="1">Endonuclease/exonuclease/phosphatase domain-containing protein</fullName>
    </recommendedName>
</protein>
<proteinExistence type="predicted"/>
<dbReference type="CDD" id="cd09076">
    <property type="entry name" value="L1-EN"/>
    <property type="match status" value="1"/>
</dbReference>
<dbReference type="PANTHER" id="PTHR23227">
    <property type="entry name" value="BUCENTAUR RELATED"/>
    <property type="match status" value="1"/>
</dbReference>
<reference evidence="2" key="1">
    <citation type="submission" date="2014-12" db="EMBL/GenBank/DDBJ databases">
        <title>Insight into the proteome of Arion vulgaris.</title>
        <authorList>
            <person name="Aradska J."/>
            <person name="Bulat T."/>
            <person name="Smidak R."/>
            <person name="Sarate P."/>
            <person name="Gangsoo J."/>
            <person name="Sialana F."/>
            <person name="Bilban M."/>
            <person name="Lubec G."/>
        </authorList>
    </citation>
    <scope>NUCLEOTIDE SEQUENCE</scope>
    <source>
        <tissue evidence="2">Skin</tissue>
    </source>
</reference>
<dbReference type="EMBL" id="HACG01049049">
    <property type="protein sequence ID" value="CEK95914.1"/>
    <property type="molecule type" value="Transcribed_RNA"/>
</dbReference>
<dbReference type="AlphaFoldDB" id="A0A0B7BRQ9"/>
<evidence type="ECO:0000313" key="2">
    <source>
        <dbReference type="EMBL" id="CEK95914.1"/>
    </source>
</evidence>
<dbReference type="InterPro" id="IPR005135">
    <property type="entry name" value="Endo/exonuclease/phosphatase"/>
</dbReference>
<dbReference type="InterPro" id="IPR036691">
    <property type="entry name" value="Endo/exonu/phosph_ase_sf"/>
</dbReference>
<gene>
    <name evidence="2" type="primary">ORF209458</name>
</gene>
<feature type="domain" description="Endonuclease/exonuclease/phosphatase" evidence="1">
    <location>
        <begin position="45"/>
        <end position="183"/>
    </location>
</feature>
<accession>A0A0B7BRQ9</accession>
<sequence length="253" mass="28962">YSGGNNHTKGVGIILDAERAKMVKGFWTISERVMLLKLQGTPVDINIIQIYAPTTDSTEEELDDFYNQLQIAMKQCKAHEVTIVMGDFNAKVGSEKVDETTGGCGLGEKNDRGNTLIEWATINNMIIGNTWFKHHPRRLWTWRSPDNNTHNQIDYIMINKRFRNGLLNIKTRPGADCDSDHTLLIGKVRIKLKKIKRGARNIISNSSTLKTDTKVKDSFKRIIQNRYNNITLWKQQKNNGKCLKNQSNKCQRN</sequence>
<dbReference type="SUPFAM" id="SSF56219">
    <property type="entry name" value="DNase I-like"/>
    <property type="match status" value="1"/>
</dbReference>
<feature type="non-terminal residue" evidence="2">
    <location>
        <position position="1"/>
    </location>
</feature>
<dbReference type="InterPro" id="IPR027124">
    <property type="entry name" value="Swc5/CFDP1/2"/>
</dbReference>
<dbReference type="Gene3D" id="3.60.10.10">
    <property type="entry name" value="Endonuclease/exonuclease/phosphatase"/>
    <property type="match status" value="1"/>
</dbReference>
<dbReference type="GO" id="GO:0003824">
    <property type="term" value="F:catalytic activity"/>
    <property type="evidence" value="ECO:0007669"/>
    <property type="project" value="InterPro"/>
</dbReference>